<organism evidence="1 2">
    <name type="scientific">Spectribacter acetivorans</name>
    <dbReference type="NCBI Taxonomy" id="3075603"/>
    <lineage>
        <taxon>Bacteria</taxon>
        <taxon>Pseudomonadati</taxon>
        <taxon>Pseudomonadota</taxon>
        <taxon>Gammaproteobacteria</taxon>
        <taxon>Salinisphaerales</taxon>
        <taxon>Salinisphaeraceae</taxon>
        <taxon>Spectribacter</taxon>
    </lineage>
</organism>
<evidence type="ECO:0008006" key="3">
    <source>
        <dbReference type="Google" id="ProtNLM"/>
    </source>
</evidence>
<keyword evidence="2" id="KW-1185">Reference proteome</keyword>
<dbReference type="Gene3D" id="1.25.40.10">
    <property type="entry name" value="Tetratricopeptide repeat domain"/>
    <property type="match status" value="1"/>
</dbReference>
<dbReference type="Proteomes" id="UP001259982">
    <property type="component" value="Unassembled WGS sequence"/>
</dbReference>
<sequence length="336" mass="35846">MTESEDKASGNSKLKTYAMAGLAAVGIGVWMFSGDDDVTELMPESLMEEGFGETTESTVLEEPLIGDEGEGEPVGEDELPDTLFAVEQEPGGVDPTVMDDPMGEGAAGQMENMDEGRPIGRLLAPSESFLETAERDDESGVGGVAVTEPDILADDDIEMSGGIGGLVGPAEAQNEMEEDAGVAAQEWTERSRDSSTIRQRLTPEVRRKFDRLSALHRAGDAEASYELGVFLRDEVPDAGRQAFNTMLLAAQGGSVDAMMAVGDAYRLGLNTTLEPIMSYAWYTIAQAFGAEAAKAEREKMVGQLSQAQFASGQAMAREMIEQMSEQAISIAKAYQG</sequence>
<dbReference type="EMBL" id="JAVRHY010000006">
    <property type="protein sequence ID" value="MDT0618519.1"/>
    <property type="molecule type" value="Genomic_DNA"/>
</dbReference>
<dbReference type="InterPro" id="IPR011990">
    <property type="entry name" value="TPR-like_helical_dom_sf"/>
</dbReference>
<dbReference type="SUPFAM" id="SSF81901">
    <property type="entry name" value="HCP-like"/>
    <property type="match status" value="1"/>
</dbReference>
<dbReference type="RefSeq" id="WP_311658647.1">
    <property type="nucleotide sequence ID" value="NZ_JAVRHY010000006.1"/>
</dbReference>
<proteinExistence type="predicted"/>
<accession>A0ABU3B7T9</accession>
<comment type="caution">
    <text evidence="1">The sequence shown here is derived from an EMBL/GenBank/DDBJ whole genome shotgun (WGS) entry which is preliminary data.</text>
</comment>
<evidence type="ECO:0000313" key="2">
    <source>
        <dbReference type="Proteomes" id="UP001259982"/>
    </source>
</evidence>
<evidence type="ECO:0000313" key="1">
    <source>
        <dbReference type="EMBL" id="MDT0618519.1"/>
    </source>
</evidence>
<gene>
    <name evidence="1" type="ORF">RM531_08515</name>
</gene>
<name>A0ABU3B7T9_9GAMM</name>
<reference evidence="1 2" key="1">
    <citation type="submission" date="2023-09" db="EMBL/GenBank/DDBJ databases">
        <authorList>
            <person name="Rey-Velasco X."/>
        </authorList>
    </citation>
    <scope>NUCLEOTIDE SEQUENCE [LARGE SCALE GENOMIC DNA]</scope>
    <source>
        <strain evidence="1 2">P385</strain>
    </source>
</reference>
<protein>
    <recommendedName>
        <fullName evidence="3">Sel1 repeat-containing protein</fullName>
    </recommendedName>
</protein>